<evidence type="ECO:0000313" key="1">
    <source>
        <dbReference type="Proteomes" id="UP000887580"/>
    </source>
</evidence>
<protein>
    <submittedName>
        <fullName evidence="2">CCHC-type domain-containing protein</fullName>
    </submittedName>
</protein>
<accession>A0AC35GPK9</accession>
<organism evidence="1 2">
    <name type="scientific">Panagrolaimus sp. PS1159</name>
    <dbReference type="NCBI Taxonomy" id="55785"/>
    <lineage>
        <taxon>Eukaryota</taxon>
        <taxon>Metazoa</taxon>
        <taxon>Ecdysozoa</taxon>
        <taxon>Nematoda</taxon>
        <taxon>Chromadorea</taxon>
        <taxon>Rhabditida</taxon>
        <taxon>Tylenchina</taxon>
        <taxon>Panagrolaimomorpha</taxon>
        <taxon>Panagrolaimoidea</taxon>
        <taxon>Panagrolaimidae</taxon>
        <taxon>Panagrolaimus</taxon>
    </lineage>
</organism>
<dbReference type="WBParaSite" id="PS1159_v2.g7473.t1">
    <property type="protein sequence ID" value="PS1159_v2.g7473.t1"/>
    <property type="gene ID" value="PS1159_v2.g7473"/>
</dbReference>
<proteinExistence type="predicted"/>
<reference evidence="2" key="1">
    <citation type="submission" date="2022-11" db="UniProtKB">
        <authorList>
            <consortium name="WormBaseParasite"/>
        </authorList>
    </citation>
    <scope>IDENTIFICATION</scope>
</reference>
<sequence>MECGYQVKLMKMKECLKEEIMKLDLENDFQEAMRKMKILEAVKAKIVQESVADEDMVEKVEPELENESFGDSGKTYVVSGRFSMKTTVIGASQKAQVYPEFAAKSKNAENKAEFNKEFGEGEQTVEKEEFAHQNGKIIGTFLDFRERKLFSYVLGRVLIKEMMDVRERKLFALLEKTIAEKDFHTLNPEFKYSSESLKCSNGQENDEVGTPNALCYILNQLQQCQKETAKNPNSKTPTIEIFTGEFLLKNFTGSPHMAFAKWVTQFEYSLAFVQIPPSPQQKLARLLAHLEGAAKLAYEEYDADIQQNYDQLVNALKNTFTNAAAKRNASSSLTYCSQKENESVHDFSTRLTELVRTAMDGETTASVKAVLLFMLKERLRNDIKGKINLHECTTYEEVLKKAIDRENYVSQKAQITGLSTQSDANFVEKKRIQCYVCHKEGHFARDCYFYHRQRAPEFDRRNFHDNSYQPEPNSEIELYNLESDGTENLFTVSPSEDDNDSSHEQCEPAPKTKNFNEDANIINKICEVNAIKAECHHFEPAIAQINEVFLEQISKELYKYLQNYRNSNPHFQHVFRKPPYLLADTRIKTYIHGRVRDQLAIILIDKFCPESFVTTTFLHKIDAMDEHDSSQQLGDSHILLETTSWFSLKLLDESKEVELINIDTTTMDTSFEILLGRDSMKLFQNKLEISKNMFNWDKPLVKQKLATVEMKSSDNEMVDPIATQSGGNQRNTVKELELVQLHRHNYQQSTTSNPNDQNSTAETFIKAIKLAHEEYQLEDSNKSISTKDALEKFDKDEPENNTVSSYKQQSDAINYDANYPDKVIPAPAQFVTSLCSSKESLQSDVNYCNSQHFRPKVYIPGYVNCFKIKILLNTAADVSLISSQIVKKLKLKIIYQSNSDASDIGETNSSGHVKVNLKLAEVESKVKIPVLELTDDQHYDVLLGWDLFEYYPPFEIDAKNQCIKIGNFRYRINILNESELKSESGSDENDINETFFYIDSYINSEYAKLHVTTESTPTLISKNFIDKIIPQNQHKVNEIIHLKLTIASFDRELPMKIMDNKGIDAIIGREGFKLFPSTTINFDYEFVHIGDNAILQLKEASIFEEFQRPVRTGETQDDDPNSNTNANVQQHSNTSNDPGTK</sequence>
<dbReference type="Proteomes" id="UP000887580">
    <property type="component" value="Unplaced"/>
</dbReference>
<evidence type="ECO:0000313" key="2">
    <source>
        <dbReference type="WBParaSite" id="PS1159_v2.g7473.t1"/>
    </source>
</evidence>
<name>A0AC35GPK9_9BILA</name>